<dbReference type="InterPro" id="IPR041664">
    <property type="entry name" value="AAA_16"/>
</dbReference>
<dbReference type="EMBL" id="BOMI01000077">
    <property type="protein sequence ID" value="GID75420.1"/>
    <property type="molecule type" value="Genomic_DNA"/>
</dbReference>
<dbReference type="Gene3D" id="1.10.10.10">
    <property type="entry name" value="Winged helix-like DNA-binding domain superfamily/Winged helix DNA-binding domain"/>
    <property type="match status" value="1"/>
</dbReference>
<evidence type="ECO:0000313" key="4">
    <source>
        <dbReference type="EMBL" id="GID75420.1"/>
    </source>
</evidence>
<organism evidence="4 5">
    <name type="scientific">Paractinoplanes deccanensis</name>
    <dbReference type="NCBI Taxonomy" id="113561"/>
    <lineage>
        <taxon>Bacteria</taxon>
        <taxon>Bacillati</taxon>
        <taxon>Actinomycetota</taxon>
        <taxon>Actinomycetes</taxon>
        <taxon>Micromonosporales</taxon>
        <taxon>Micromonosporaceae</taxon>
        <taxon>Paractinoplanes</taxon>
    </lineage>
</organism>
<dbReference type="CDD" id="cd06170">
    <property type="entry name" value="LuxR_C_like"/>
    <property type="match status" value="1"/>
</dbReference>
<dbReference type="InterPro" id="IPR036388">
    <property type="entry name" value="WH-like_DNA-bd_sf"/>
</dbReference>
<name>A0ABQ3Y6B1_9ACTN</name>
<dbReference type="RefSeq" id="WP_239168904.1">
    <property type="nucleotide sequence ID" value="NZ_BAAABO010000019.1"/>
</dbReference>
<dbReference type="PROSITE" id="PS50043">
    <property type="entry name" value="HTH_LUXR_2"/>
    <property type="match status" value="1"/>
</dbReference>
<reference evidence="4 5" key="1">
    <citation type="submission" date="2021-01" db="EMBL/GenBank/DDBJ databases">
        <title>Whole genome shotgun sequence of Actinoplanes deccanensis NBRC 13994.</title>
        <authorList>
            <person name="Komaki H."/>
            <person name="Tamura T."/>
        </authorList>
    </citation>
    <scope>NUCLEOTIDE SEQUENCE [LARGE SCALE GENOMIC DNA]</scope>
    <source>
        <strain evidence="4 5">NBRC 13994</strain>
    </source>
</reference>
<dbReference type="PANTHER" id="PTHR16305:SF35">
    <property type="entry name" value="TRANSCRIPTIONAL ACTIVATOR DOMAIN"/>
    <property type="match status" value="1"/>
</dbReference>
<feature type="domain" description="HTH luxR-type" evidence="3">
    <location>
        <begin position="795"/>
        <end position="860"/>
    </location>
</feature>
<dbReference type="PANTHER" id="PTHR16305">
    <property type="entry name" value="TESTICULAR SOLUBLE ADENYLYL CYCLASE"/>
    <property type="match status" value="1"/>
</dbReference>
<comment type="caution">
    <text evidence="4">The sequence shown here is derived from an EMBL/GenBank/DDBJ whole genome shotgun (WGS) entry which is preliminary data.</text>
</comment>
<dbReference type="InterPro" id="IPR000792">
    <property type="entry name" value="Tscrpt_reg_LuxR_C"/>
</dbReference>
<dbReference type="Pfam" id="PF00196">
    <property type="entry name" value="GerE"/>
    <property type="match status" value="1"/>
</dbReference>
<keyword evidence="5" id="KW-1185">Reference proteome</keyword>
<dbReference type="Pfam" id="PF13191">
    <property type="entry name" value="AAA_16"/>
    <property type="match status" value="1"/>
</dbReference>
<dbReference type="SUPFAM" id="SSF46894">
    <property type="entry name" value="C-terminal effector domain of the bipartite response regulators"/>
    <property type="match status" value="1"/>
</dbReference>
<dbReference type="SMART" id="SM00421">
    <property type="entry name" value="HTH_LUXR"/>
    <property type="match status" value="1"/>
</dbReference>
<gene>
    <name evidence="4" type="ORF">Ade02nite_40610</name>
</gene>
<dbReference type="PRINTS" id="PR00038">
    <property type="entry name" value="HTHLUXR"/>
</dbReference>
<evidence type="ECO:0000256" key="2">
    <source>
        <dbReference type="ARBA" id="ARBA00022840"/>
    </source>
</evidence>
<keyword evidence="2" id="KW-0067">ATP-binding</keyword>
<dbReference type="PROSITE" id="PS00622">
    <property type="entry name" value="HTH_LUXR_1"/>
    <property type="match status" value="1"/>
</dbReference>
<sequence>MIGRERELAALATSQAPVMLLRGEAGVGKTALLAAVPAEGFKVLRAAGVEAETAIAYAGLHQLLHPLMPLTDGLDPGHRATLEAVLDGTPAVAPSVMALGVAVLDLLSVGPPLLLIVDDGQWFDVPSIQVLTFVARRLGDLPVRLWVAVREGVPSLFDEAGLEELAVPALSAADAADLLDSRFPDLPAEHRRLVLEHAAGNPLALVELPSSIAEGLEPGFVPLPRRLERVFASRIRALTARERAELLRLAFDGAGRHGSGSRYVPRDVETARAMGLLEQGRLAFRHPLVASAVVQLASPNERAAAHADLAALYEADLERRAVHLAAATVDPDAAVAAALEGAARSAVRRGGAATAVQWLTRAAELSPRPADRARLLGDAAFVAGQAGLLERAEVLVAAADRADGRIASPDAVLTAAYVALYRHGDVSMHGVVAEVLRRRHAELDDAMLARLVHLLLAISQFAADPVTWRVTDELVELVRDRLPATTLLLRDAWSDVAHRGAGLRERISEAVAATDEAEPWDLMRLGVAAFYADSLADLRPYLSRMVERERETGAVTSLMTMLQLTVLDDIVAGRWDDAVRGCTEGLALTSEHGYELFGHQFRVFLGLVAAQRGDTARAAALQAEVEAWARPRKVGFLLQFAEDLGMLAALSSGDYETAWAYASGITTPGAFPAYAQHAPRTLLDLVEAALHTGRDDLACAHAAAAASLRGISPRLDLLIAGTLAMTSPSAEAFAAASQEEFPFEWARVRLAEGVWGRRQKRITEARAALTAALTTFEQLGAESWAARTRQELRAGAPSTASLTAQERHIAELAATGLSNKQIGAQLFLSPRTVGAHLYRIFPKLGITSRAALRDALESPG</sequence>
<protein>
    <submittedName>
        <fullName evidence="4">LuxR family transcriptional regulator</fullName>
    </submittedName>
</protein>
<evidence type="ECO:0000313" key="5">
    <source>
        <dbReference type="Proteomes" id="UP000609879"/>
    </source>
</evidence>
<keyword evidence="1" id="KW-0547">Nucleotide-binding</keyword>
<dbReference type="Proteomes" id="UP000609879">
    <property type="component" value="Unassembled WGS sequence"/>
</dbReference>
<evidence type="ECO:0000256" key="1">
    <source>
        <dbReference type="ARBA" id="ARBA00022741"/>
    </source>
</evidence>
<proteinExistence type="predicted"/>
<dbReference type="InterPro" id="IPR016032">
    <property type="entry name" value="Sig_transdc_resp-reg_C-effctor"/>
</dbReference>
<evidence type="ECO:0000259" key="3">
    <source>
        <dbReference type="PROSITE" id="PS50043"/>
    </source>
</evidence>
<accession>A0ABQ3Y6B1</accession>